<name>A0A371HID2_MUCPR</name>
<feature type="region of interest" description="Disordered" evidence="1">
    <location>
        <begin position="1"/>
        <end position="30"/>
    </location>
</feature>
<sequence length="147" mass="16875">MERGNLQSEGAKITRKINNPNTETSFQIDNATLTFDDTGESSRQDEGKNQISNFKLRDLEVINLGKGEETKEIRIGKLIPPDLKQGLVELLREYADIFTWSYRDMPSLDTAIVEHRLPLIPNAVPILQQLRRMKLEVALRIKEEVEK</sequence>
<protein>
    <submittedName>
        <fullName evidence="2">Uncharacterized protein</fullName>
    </submittedName>
</protein>
<feature type="non-terminal residue" evidence="2">
    <location>
        <position position="1"/>
    </location>
</feature>
<dbReference type="OrthoDB" id="914151at2759"/>
<gene>
    <name evidence="2" type="ORF">CR513_14000</name>
</gene>
<accession>A0A371HID2</accession>
<evidence type="ECO:0000313" key="2">
    <source>
        <dbReference type="EMBL" id="RDY02529.1"/>
    </source>
</evidence>
<dbReference type="EMBL" id="QJKJ01002515">
    <property type="protein sequence ID" value="RDY02529.1"/>
    <property type="molecule type" value="Genomic_DNA"/>
</dbReference>
<comment type="caution">
    <text evidence="2">The sequence shown here is derived from an EMBL/GenBank/DDBJ whole genome shotgun (WGS) entry which is preliminary data.</text>
</comment>
<proteinExistence type="predicted"/>
<evidence type="ECO:0000313" key="3">
    <source>
        <dbReference type="Proteomes" id="UP000257109"/>
    </source>
</evidence>
<dbReference type="STRING" id="157652.A0A371HID2"/>
<evidence type="ECO:0000256" key="1">
    <source>
        <dbReference type="SAM" id="MobiDB-lite"/>
    </source>
</evidence>
<keyword evidence="3" id="KW-1185">Reference proteome</keyword>
<dbReference type="AlphaFoldDB" id="A0A371HID2"/>
<dbReference type="Proteomes" id="UP000257109">
    <property type="component" value="Unassembled WGS sequence"/>
</dbReference>
<feature type="compositionally biased region" description="Polar residues" evidence="1">
    <location>
        <begin position="16"/>
        <end position="30"/>
    </location>
</feature>
<reference evidence="2" key="1">
    <citation type="submission" date="2018-05" db="EMBL/GenBank/DDBJ databases">
        <title>Draft genome of Mucuna pruriens seed.</title>
        <authorList>
            <person name="Nnadi N.E."/>
            <person name="Vos R."/>
            <person name="Hasami M.H."/>
            <person name="Devisetty U.K."/>
            <person name="Aguiy J.C."/>
        </authorList>
    </citation>
    <scope>NUCLEOTIDE SEQUENCE [LARGE SCALE GENOMIC DNA]</scope>
    <source>
        <strain evidence="2">JCA_2017</strain>
    </source>
</reference>
<organism evidence="2 3">
    <name type="scientific">Mucuna pruriens</name>
    <name type="common">Velvet bean</name>
    <name type="synonym">Dolichos pruriens</name>
    <dbReference type="NCBI Taxonomy" id="157652"/>
    <lineage>
        <taxon>Eukaryota</taxon>
        <taxon>Viridiplantae</taxon>
        <taxon>Streptophyta</taxon>
        <taxon>Embryophyta</taxon>
        <taxon>Tracheophyta</taxon>
        <taxon>Spermatophyta</taxon>
        <taxon>Magnoliopsida</taxon>
        <taxon>eudicotyledons</taxon>
        <taxon>Gunneridae</taxon>
        <taxon>Pentapetalae</taxon>
        <taxon>rosids</taxon>
        <taxon>fabids</taxon>
        <taxon>Fabales</taxon>
        <taxon>Fabaceae</taxon>
        <taxon>Papilionoideae</taxon>
        <taxon>50 kb inversion clade</taxon>
        <taxon>NPAAA clade</taxon>
        <taxon>indigoferoid/millettioid clade</taxon>
        <taxon>Phaseoleae</taxon>
        <taxon>Mucuna</taxon>
    </lineage>
</organism>